<dbReference type="GO" id="GO:0008652">
    <property type="term" value="P:amino acid biosynthetic process"/>
    <property type="evidence" value="ECO:0007669"/>
    <property type="project" value="UniProtKB-KW"/>
</dbReference>
<feature type="binding site" evidence="8">
    <location>
        <position position="217"/>
    </location>
    <ligand>
        <name>shikimate</name>
        <dbReference type="ChEBI" id="CHEBI:36208"/>
    </ligand>
</feature>
<comment type="catalytic activity">
    <reaction evidence="7 8">
        <text>shikimate + NADP(+) = 3-dehydroshikimate + NADPH + H(+)</text>
        <dbReference type="Rhea" id="RHEA:17737"/>
        <dbReference type="ChEBI" id="CHEBI:15378"/>
        <dbReference type="ChEBI" id="CHEBI:16630"/>
        <dbReference type="ChEBI" id="CHEBI:36208"/>
        <dbReference type="ChEBI" id="CHEBI:57783"/>
        <dbReference type="ChEBI" id="CHEBI:58349"/>
        <dbReference type="EC" id="1.1.1.25"/>
    </reaction>
</comment>
<keyword evidence="6 8" id="KW-0057">Aromatic amino acid biosynthesis</keyword>
<dbReference type="EC" id="1.1.1.25" evidence="2 8"/>
<dbReference type="SUPFAM" id="SSF53223">
    <property type="entry name" value="Aminoacid dehydrogenase-like, N-terminal domain"/>
    <property type="match status" value="1"/>
</dbReference>
<accession>A0A0B5ASP7</accession>
<keyword evidence="13" id="KW-1185">Reference proteome</keyword>
<dbReference type="STRING" id="1508404.JMA_22760"/>
<evidence type="ECO:0000313" key="13">
    <source>
        <dbReference type="Proteomes" id="UP000031449"/>
    </source>
</evidence>
<evidence type="ECO:0000259" key="10">
    <source>
        <dbReference type="Pfam" id="PF08501"/>
    </source>
</evidence>
<gene>
    <name evidence="8" type="primary">aroE</name>
    <name evidence="12" type="ORF">JMA_22760</name>
</gene>
<comment type="similarity">
    <text evidence="8">Belongs to the shikimate dehydrogenase family.</text>
</comment>
<feature type="binding site" evidence="8">
    <location>
        <begin position="126"/>
        <end position="130"/>
    </location>
    <ligand>
        <name>NADP(+)</name>
        <dbReference type="ChEBI" id="CHEBI:58349"/>
    </ligand>
</feature>
<evidence type="ECO:0000256" key="1">
    <source>
        <dbReference type="ARBA" id="ARBA00004871"/>
    </source>
</evidence>
<dbReference type="Pfam" id="PF08501">
    <property type="entry name" value="Shikimate_dh_N"/>
    <property type="match status" value="1"/>
</dbReference>
<dbReference type="GO" id="GO:0009423">
    <property type="term" value="P:chorismate biosynthetic process"/>
    <property type="evidence" value="ECO:0007669"/>
    <property type="project" value="UniProtKB-UniRule"/>
</dbReference>
<dbReference type="GO" id="GO:0004764">
    <property type="term" value="F:shikimate 3-dehydrogenase (NADP+) activity"/>
    <property type="evidence" value="ECO:0007669"/>
    <property type="project" value="UniProtKB-UniRule"/>
</dbReference>
<feature type="domain" description="Quinate/shikimate 5-dehydrogenase/glutamyl-tRNA reductase" evidence="9">
    <location>
        <begin position="110"/>
        <end position="189"/>
    </location>
</feature>
<evidence type="ECO:0000259" key="9">
    <source>
        <dbReference type="Pfam" id="PF01488"/>
    </source>
</evidence>
<dbReference type="UniPathway" id="UPA00053">
    <property type="reaction ID" value="UER00087"/>
</dbReference>
<dbReference type="Gene3D" id="3.40.50.720">
    <property type="entry name" value="NAD(P)-binding Rossmann-like Domain"/>
    <property type="match status" value="1"/>
</dbReference>
<dbReference type="OrthoDB" id="9792692at2"/>
<proteinExistence type="inferred from homology"/>
<dbReference type="GO" id="GO:0009073">
    <property type="term" value="P:aromatic amino acid family biosynthetic process"/>
    <property type="evidence" value="ECO:0007669"/>
    <property type="project" value="UniProtKB-KW"/>
</dbReference>
<organism evidence="12 13">
    <name type="scientific">Jeotgalibacillus malaysiensis</name>
    <dbReference type="NCBI Taxonomy" id="1508404"/>
    <lineage>
        <taxon>Bacteria</taxon>
        <taxon>Bacillati</taxon>
        <taxon>Bacillota</taxon>
        <taxon>Bacilli</taxon>
        <taxon>Bacillales</taxon>
        <taxon>Caryophanaceae</taxon>
        <taxon>Jeotgalibacillus</taxon>
    </lineage>
</organism>
<comment type="function">
    <text evidence="8">Involved in the biosynthesis of the chorismate, which leads to the biosynthesis of aromatic amino acids. Catalyzes the reversible NADPH linked reduction of 3-dehydroshikimate (DHSA) to yield shikimate (SA).</text>
</comment>
<feature type="domain" description="SDH C-terminal" evidence="11">
    <location>
        <begin position="238"/>
        <end position="266"/>
    </location>
</feature>
<keyword evidence="5 8" id="KW-0560">Oxidoreductase</keyword>
<keyword evidence="3 8" id="KW-0028">Amino-acid biosynthesis</keyword>
<keyword evidence="4 8" id="KW-0521">NADP</keyword>
<dbReference type="AlphaFoldDB" id="A0A0B5ASP7"/>
<dbReference type="GO" id="GO:0050661">
    <property type="term" value="F:NADP binding"/>
    <property type="evidence" value="ECO:0007669"/>
    <property type="project" value="InterPro"/>
</dbReference>
<dbReference type="InterPro" id="IPR046346">
    <property type="entry name" value="Aminoacid_DH-like_N_sf"/>
</dbReference>
<feature type="binding site" evidence="8">
    <location>
        <position position="60"/>
    </location>
    <ligand>
        <name>shikimate</name>
        <dbReference type="ChEBI" id="CHEBI:36208"/>
    </ligand>
</feature>
<feature type="binding site" evidence="8">
    <location>
        <position position="215"/>
    </location>
    <ligand>
        <name>NADP(+)</name>
        <dbReference type="ChEBI" id="CHEBI:58349"/>
    </ligand>
</feature>
<dbReference type="Gene3D" id="3.40.50.10860">
    <property type="entry name" value="Leucine Dehydrogenase, chain A, domain 1"/>
    <property type="match status" value="1"/>
</dbReference>
<feature type="domain" description="Shikimate dehydrogenase substrate binding N-terminal" evidence="10">
    <location>
        <begin position="5"/>
        <end position="87"/>
    </location>
</feature>
<feature type="binding site" evidence="8">
    <location>
        <position position="100"/>
    </location>
    <ligand>
        <name>shikimate</name>
        <dbReference type="ChEBI" id="CHEBI:36208"/>
    </ligand>
</feature>
<dbReference type="InterPro" id="IPR022893">
    <property type="entry name" value="Shikimate_DH_fam"/>
</dbReference>
<sequence length="274" mass="29916">MKLAVIGYPIRHSKSPFMHNIWLDELNIEGVYEAIEVSPDRLAQQIQTFKENHYKGFNVTIPHKEHVIQYLDEIDETAAILGAVNTVVINNGKCTGYNTDGDGFLQSLLLKRTAEEIRKSAILVIGAGGAAKGITGALRAFGADQISVANRSPEKAERLIKTLGLKSGLNLTEAQNRLYDYDIVINTTSVGMYPDTENLPLDSSSMKKGALAADIIYNPLSTQFLIKAESAGAEALNGIGMFVFQGSLAFQKWTSKEPDAAGMMAKMTDKMNQE</sequence>
<evidence type="ECO:0000256" key="3">
    <source>
        <dbReference type="ARBA" id="ARBA00022605"/>
    </source>
</evidence>
<dbReference type="InterPro" id="IPR041121">
    <property type="entry name" value="SDH_C"/>
</dbReference>
<dbReference type="EMBL" id="CP009416">
    <property type="protein sequence ID" value="AJD91593.1"/>
    <property type="molecule type" value="Genomic_DNA"/>
</dbReference>
<evidence type="ECO:0000259" key="11">
    <source>
        <dbReference type="Pfam" id="PF18317"/>
    </source>
</evidence>
<evidence type="ECO:0000313" key="12">
    <source>
        <dbReference type="EMBL" id="AJD91593.1"/>
    </source>
</evidence>
<dbReference type="KEGG" id="jeo:JMA_22760"/>
<dbReference type="InterPro" id="IPR036291">
    <property type="entry name" value="NAD(P)-bd_dom_sf"/>
</dbReference>
<evidence type="ECO:0000256" key="4">
    <source>
        <dbReference type="ARBA" id="ARBA00022857"/>
    </source>
</evidence>
<evidence type="ECO:0000256" key="6">
    <source>
        <dbReference type="ARBA" id="ARBA00023141"/>
    </source>
</evidence>
<dbReference type="Pfam" id="PF18317">
    <property type="entry name" value="SDH_C"/>
    <property type="match status" value="1"/>
</dbReference>
<comment type="pathway">
    <text evidence="1 8">Metabolic intermediate biosynthesis; chorismate biosynthesis; chorismate from D-erythrose 4-phosphate and phosphoenolpyruvate: step 4/7.</text>
</comment>
<protein>
    <recommendedName>
        <fullName evidence="2 8">Shikimate dehydrogenase (NADP(+))</fullName>
        <shortName evidence="8">SDH</shortName>
        <ecNumber evidence="2 8">1.1.1.25</ecNumber>
    </recommendedName>
</protein>
<dbReference type="InterPro" id="IPR006151">
    <property type="entry name" value="Shikm_DH/Glu-tRNA_Rdtase"/>
</dbReference>
<dbReference type="Pfam" id="PF01488">
    <property type="entry name" value="Shikimate_DH"/>
    <property type="match status" value="1"/>
</dbReference>
<evidence type="ECO:0000256" key="8">
    <source>
        <dbReference type="HAMAP-Rule" id="MF_00222"/>
    </source>
</evidence>
<dbReference type="InterPro" id="IPR013708">
    <property type="entry name" value="Shikimate_DH-bd_N"/>
</dbReference>
<dbReference type="Proteomes" id="UP000031449">
    <property type="component" value="Chromosome"/>
</dbReference>
<evidence type="ECO:0000256" key="5">
    <source>
        <dbReference type="ARBA" id="ARBA00023002"/>
    </source>
</evidence>
<dbReference type="PANTHER" id="PTHR21089:SF1">
    <property type="entry name" value="BIFUNCTIONAL 3-DEHYDROQUINATE DEHYDRATASE_SHIKIMATE DEHYDROGENASE, CHLOROPLASTIC"/>
    <property type="match status" value="1"/>
</dbReference>
<comment type="subunit">
    <text evidence="8">Homodimer.</text>
</comment>
<dbReference type="HOGENOM" id="CLU_044063_4_1_9"/>
<dbReference type="CDD" id="cd01065">
    <property type="entry name" value="NAD_bind_Shikimate_DH"/>
    <property type="match status" value="1"/>
</dbReference>
<feature type="active site" description="Proton acceptor" evidence="8">
    <location>
        <position position="64"/>
    </location>
</feature>
<dbReference type="HAMAP" id="MF_00222">
    <property type="entry name" value="Shikimate_DH_AroE"/>
    <property type="match status" value="1"/>
</dbReference>
<feature type="binding site" evidence="8">
    <location>
        <begin position="13"/>
        <end position="15"/>
    </location>
    <ligand>
        <name>shikimate</name>
        <dbReference type="ChEBI" id="CHEBI:36208"/>
    </ligand>
</feature>
<feature type="binding site" evidence="8">
    <location>
        <position position="85"/>
    </location>
    <ligand>
        <name>shikimate</name>
        <dbReference type="ChEBI" id="CHEBI:36208"/>
    </ligand>
</feature>
<name>A0A0B5ASP7_9BACL</name>
<evidence type="ECO:0000256" key="2">
    <source>
        <dbReference type="ARBA" id="ARBA00012962"/>
    </source>
</evidence>
<dbReference type="NCBIfam" id="TIGR00507">
    <property type="entry name" value="aroE"/>
    <property type="match status" value="1"/>
</dbReference>
<dbReference type="InterPro" id="IPR011342">
    <property type="entry name" value="Shikimate_DH"/>
</dbReference>
<dbReference type="GO" id="GO:0019632">
    <property type="term" value="P:shikimate metabolic process"/>
    <property type="evidence" value="ECO:0007669"/>
    <property type="project" value="InterPro"/>
</dbReference>
<dbReference type="PANTHER" id="PTHR21089">
    <property type="entry name" value="SHIKIMATE DEHYDROGENASE"/>
    <property type="match status" value="1"/>
</dbReference>
<dbReference type="SUPFAM" id="SSF51735">
    <property type="entry name" value="NAD(P)-binding Rossmann-fold domains"/>
    <property type="match status" value="1"/>
</dbReference>
<feature type="binding site" evidence="8">
    <location>
        <position position="245"/>
    </location>
    <ligand>
        <name>shikimate</name>
        <dbReference type="ChEBI" id="CHEBI:36208"/>
    </ligand>
</feature>
<comment type="caution">
    <text evidence="8">Lacks conserved residue(s) required for the propagation of feature annotation.</text>
</comment>
<feature type="binding site" evidence="8">
    <location>
        <position position="238"/>
    </location>
    <ligand>
        <name>NADP(+)</name>
        <dbReference type="ChEBI" id="CHEBI:58349"/>
    </ligand>
</feature>
<reference evidence="12 13" key="1">
    <citation type="submission" date="2014-08" db="EMBL/GenBank/DDBJ databases">
        <title>Complete genome of a marine bacteria Jeotgalibacillus malaysiensis.</title>
        <authorList>
            <person name="Yaakop A.S."/>
            <person name="Chan K.-G."/>
            <person name="Goh K.M."/>
        </authorList>
    </citation>
    <scope>NUCLEOTIDE SEQUENCE [LARGE SCALE GENOMIC DNA]</scope>
    <source>
        <strain evidence="12 13">D5</strain>
    </source>
</reference>
<feature type="binding site" evidence="8">
    <location>
        <position position="76"/>
    </location>
    <ligand>
        <name>NADP(+)</name>
        <dbReference type="ChEBI" id="CHEBI:58349"/>
    </ligand>
</feature>
<evidence type="ECO:0000256" key="7">
    <source>
        <dbReference type="ARBA" id="ARBA00049442"/>
    </source>
</evidence>
<dbReference type="GO" id="GO:0005829">
    <property type="term" value="C:cytosol"/>
    <property type="evidence" value="ECO:0007669"/>
    <property type="project" value="TreeGrafter"/>
</dbReference>